<accession>A0ABN1VQ36</accession>
<gene>
    <name evidence="6" type="ORF">GCM10009665_04000</name>
</gene>
<dbReference type="EMBL" id="BAAALF010000003">
    <property type="protein sequence ID" value="GAA1217321.1"/>
    <property type="molecule type" value="Genomic_DNA"/>
</dbReference>
<evidence type="ECO:0000256" key="3">
    <source>
        <dbReference type="ARBA" id="ARBA00022989"/>
    </source>
</evidence>
<keyword evidence="2 5" id="KW-0812">Transmembrane</keyword>
<feature type="transmembrane region" description="Helical" evidence="5">
    <location>
        <begin position="180"/>
        <end position="200"/>
    </location>
</feature>
<protein>
    <submittedName>
        <fullName evidence="6">VIT family protein</fullName>
    </submittedName>
</protein>
<evidence type="ECO:0000256" key="5">
    <source>
        <dbReference type="SAM" id="Phobius"/>
    </source>
</evidence>
<feature type="transmembrane region" description="Helical" evidence="5">
    <location>
        <begin position="212"/>
        <end position="233"/>
    </location>
</feature>
<dbReference type="PANTHER" id="PTHR31851">
    <property type="entry name" value="FE(2+)/MN(2+) TRANSPORTER PCL1"/>
    <property type="match status" value="1"/>
</dbReference>
<evidence type="ECO:0000313" key="6">
    <source>
        <dbReference type="EMBL" id="GAA1217321.1"/>
    </source>
</evidence>
<evidence type="ECO:0000256" key="1">
    <source>
        <dbReference type="ARBA" id="ARBA00004127"/>
    </source>
</evidence>
<keyword evidence="4 5" id="KW-0472">Membrane</keyword>
<dbReference type="Proteomes" id="UP001500037">
    <property type="component" value="Unassembled WGS sequence"/>
</dbReference>
<reference evidence="6 7" key="1">
    <citation type="journal article" date="2019" name="Int. J. Syst. Evol. Microbiol.">
        <title>The Global Catalogue of Microorganisms (GCM) 10K type strain sequencing project: providing services to taxonomists for standard genome sequencing and annotation.</title>
        <authorList>
            <consortium name="The Broad Institute Genomics Platform"/>
            <consortium name="The Broad Institute Genome Sequencing Center for Infectious Disease"/>
            <person name="Wu L."/>
            <person name="Ma J."/>
        </authorList>
    </citation>
    <scope>NUCLEOTIDE SEQUENCE [LARGE SCALE GENOMIC DNA]</scope>
    <source>
        <strain evidence="6 7">JCM 13004</strain>
    </source>
</reference>
<dbReference type="RefSeq" id="WP_344438296.1">
    <property type="nucleotide sequence ID" value="NZ_BAAALF010000003.1"/>
</dbReference>
<dbReference type="CDD" id="cd02432">
    <property type="entry name" value="Nodulin-21_like_1"/>
    <property type="match status" value="1"/>
</dbReference>
<comment type="caution">
    <text evidence="6">The sequence shown here is derived from an EMBL/GenBank/DDBJ whole genome shotgun (WGS) entry which is preliminary data.</text>
</comment>
<name>A0ABN1VQ36_9ACTN</name>
<evidence type="ECO:0000313" key="7">
    <source>
        <dbReference type="Proteomes" id="UP001500037"/>
    </source>
</evidence>
<proteinExistence type="predicted"/>
<keyword evidence="3 5" id="KW-1133">Transmembrane helix</keyword>
<comment type="subcellular location">
    <subcellularLocation>
        <location evidence="1">Endomembrane system</location>
        <topology evidence="1">Multi-pass membrane protein</topology>
    </subcellularLocation>
</comment>
<feature type="transmembrane region" description="Helical" evidence="5">
    <location>
        <begin position="154"/>
        <end position="174"/>
    </location>
</feature>
<dbReference type="InterPro" id="IPR008217">
    <property type="entry name" value="Ccc1_fam"/>
</dbReference>
<evidence type="ECO:0000256" key="4">
    <source>
        <dbReference type="ARBA" id="ARBA00023136"/>
    </source>
</evidence>
<sequence>MAGAVREEEAAAGGGLGVRLNWLRAGVLGANDGVVSTAGLVVGVAGATSSASTLLASGLAGLLAGAISMAAGEYVSVSTQRDSERAALATERRELVEEPEAELDELTGLLQGHGLTARLAREVAEQLTARDALGAHARVELGIDPAQIVNPWHAAWASCAAFTVGAVLPLLAIVLPPAGLRVPVTVVAVLCALVVTGWLGARLGESPVRRSVLRTTLGGGLAMAVTYAAGWLLSTAGV</sequence>
<dbReference type="Pfam" id="PF01988">
    <property type="entry name" value="VIT1"/>
    <property type="match status" value="1"/>
</dbReference>
<organism evidence="6 7">
    <name type="scientific">Kitasatospora nipponensis</name>
    <dbReference type="NCBI Taxonomy" id="258049"/>
    <lineage>
        <taxon>Bacteria</taxon>
        <taxon>Bacillati</taxon>
        <taxon>Actinomycetota</taxon>
        <taxon>Actinomycetes</taxon>
        <taxon>Kitasatosporales</taxon>
        <taxon>Streptomycetaceae</taxon>
        <taxon>Kitasatospora</taxon>
    </lineage>
</organism>
<evidence type="ECO:0000256" key="2">
    <source>
        <dbReference type="ARBA" id="ARBA00022692"/>
    </source>
</evidence>
<keyword evidence="7" id="KW-1185">Reference proteome</keyword>
<feature type="transmembrane region" description="Helical" evidence="5">
    <location>
        <begin position="54"/>
        <end position="75"/>
    </location>
</feature>